<feature type="compositionally biased region" description="Basic residues" evidence="1">
    <location>
        <begin position="610"/>
        <end position="620"/>
    </location>
</feature>
<dbReference type="PANTHER" id="PTHR34605">
    <property type="entry name" value="PHAGE_INTEGRASE DOMAIN-CONTAINING PROTEIN"/>
    <property type="match status" value="1"/>
</dbReference>
<dbReference type="Proteomes" id="UP000037035">
    <property type="component" value="Unassembled WGS sequence"/>
</dbReference>
<organism evidence="2 3">
    <name type="scientific">Puccinia sorghi</name>
    <dbReference type="NCBI Taxonomy" id="27349"/>
    <lineage>
        <taxon>Eukaryota</taxon>
        <taxon>Fungi</taxon>
        <taxon>Dikarya</taxon>
        <taxon>Basidiomycota</taxon>
        <taxon>Pucciniomycotina</taxon>
        <taxon>Pucciniomycetes</taxon>
        <taxon>Pucciniales</taxon>
        <taxon>Pucciniaceae</taxon>
        <taxon>Puccinia</taxon>
    </lineage>
</organism>
<sequence>MSDVYQIALRAPSTNHLQQEEATCAFFNILRKSSNMQKFAQLLAKHMAICGNTVDQHCFKAAFRYNIQGRQNTSLTGKLAIPSYNDTETTAFRPALSKTETTVVVENMKTKWPSVVFCEMNIALKASTREYHHTSERQGIHPQAINPPYWQKKKREDGPFTYEEMATRFSSFRPSPLVEAVNDLMIPSVNLFVDGAVFAATRDDSNAIGTKIHLLIKALAKAVLNLAIVALRGMARIDELTHQLRSGLPGRDSVLVSDVIFKSTRIGCNALLMVAGAKTAEPGELRFIIPNSQTGFLRPVATVNRFDGWCQLDFLQNRQEIFSRSSGLAFISHCRASARADAMSGPKPRKPPEYLLGSGYGICSTMPRSRQRQSDVSTFYSKPRPDWTPQDHRQATCGLSGWIIAEGAGQEKAALNQALAAFWGMARIGELNHISAIGDPTPNSVLSSDVMIKETTIGCEALLILCGVKTAPTGELQVIPLNSQAGALCPVEAVKRRLAVCGPRNTSLFWLQCARRSAPPDEQDLCRDRPTNSPGRRPPRAVGLLLQGQRCVAQSCLRNPSSGHLRLEEAAPKLLQALSPALSRQRRGRRKRNPQPGSSQRDGHANPRMLRTRRGPHIRVRASDDGKRRDGIVNMYNCAG</sequence>
<keyword evidence="3" id="KW-1185">Reference proteome</keyword>
<dbReference type="EMBL" id="LAVV01013394">
    <property type="protein sequence ID" value="KNZ45684.1"/>
    <property type="molecule type" value="Genomic_DNA"/>
</dbReference>
<protein>
    <submittedName>
        <fullName evidence="2">Uncharacterized protein</fullName>
    </submittedName>
</protein>
<dbReference type="PANTHER" id="PTHR34605:SF3">
    <property type="entry name" value="P CELL-TYPE AGGLUTINATION PROTEIN MAP4-LIKE-RELATED"/>
    <property type="match status" value="1"/>
</dbReference>
<comment type="caution">
    <text evidence="2">The sequence shown here is derived from an EMBL/GenBank/DDBJ whole genome shotgun (WGS) entry which is preliminary data.</text>
</comment>
<evidence type="ECO:0000313" key="3">
    <source>
        <dbReference type="Proteomes" id="UP000037035"/>
    </source>
</evidence>
<name>A0A0L6UAV5_9BASI</name>
<accession>A0A0L6UAV5</accession>
<feature type="region of interest" description="Disordered" evidence="1">
    <location>
        <begin position="520"/>
        <end position="541"/>
    </location>
</feature>
<dbReference type="AlphaFoldDB" id="A0A0L6UAV5"/>
<gene>
    <name evidence="2" type="ORF">VP01_790g1</name>
</gene>
<dbReference type="VEuPathDB" id="FungiDB:VP01_790g1"/>
<feature type="compositionally biased region" description="Basic residues" evidence="1">
    <location>
        <begin position="584"/>
        <end position="593"/>
    </location>
</feature>
<proteinExistence type="predicted"/>
<reference evidence="2 3" key="1">
    <citation type="submission" date="2015-08" db="EMBL/GenBank/DDBJ databases">
        <title>Next Generation Sequencing and Analysis of the Genome of Puccinia sorghi L Schw, the Causal Agent of Maize Common Rust.</title>
        <authorList>
            <person name="Rochi L."/>
            <person name="Burguener G."/>
            <person name="Darino M."/>
            <person name="Turjanski A."/>
            <person name="Kreff E."/>
            <person name="Dieguez M.J."/>
            <person name="Sacco F."/>
        </authorList>
    </citation>
    <scope>NUCLEOTIDE SEQUENCE [LARGE SCALE GENOMIC DNA]</scope>
    <source>
        <strain evidence="2 3">RO10H11247</strain>
    </source>
</reference>
<dbReference type="InterPro" id="IPR052925">
    <property type="entry name" value="Phage_Integrase-like_Recomb"/>
</dbReference>
<evidence type="ECO:0000313" key="2">
    <source>
        <dbReference type="EMBL" id="KNZ45684.1"/>
    </source>
</evidence>
<feature type="region of interest" description="Disordered" evidence="1">
    <location>
        <begin position="579"/>
        <end position="626"/>
    </location>
</feature>
<evidence type="ECO:0000256" key="1">
    <source>
        <dbReference type="SAM" id="MobiDB-lite"/>
    </source>
</evidence>